<dbReference type="EMBL" id="BSNS01000002">
    <property type="protein sequence ID" value="GLQ53093.1"/>
    <property type="molecule type" value="Genomic_DNA"/>
</dbReference>
<accession>A0ABQ5W067</accession>
<protein>
    <submittedName>
        <fullName evidence="1">Uncharacterized protein</fullName>
    </submittedName>
</protein>
<dbReference type="Proteomes" id="UP001156691">
    <property type="component" value="Unassembled WGS sequence"/>
</dbReference>
<evidence type="ECO:0000313" key="1">
    <source>
        <dbReference type="EMBL" id="GLQ53093.1"/>
    </source>
</evidence>
<name>A0ABQ5W067_9HYPH</name>
<proteinExistence type="predicted"/>
<keyword evidence="2" id="KW-1185">Reference proteome</keyword>
<comment type="caution">
    <text evidence="1">The sequence shown here is derived from an EMBL/GenBank/DDBJ whole genome shotgun (WGS) entry which is preliminary data.</text>
</comment>
<sequence>MTSQSRQGIGFEFVQHKPEHVPIKNRGLPQDFQRVNKPAVDMLSTIPLHQARQALTVKDLIRVADGVNALEGVADTAFGNRFLNDRDMPFIE</sequence>
<gene>
    <name evidence="1" type="ORF">GCM10010862_03510</name>
</gene>
<organism evidence="1 2">
    <name type="scientific">Devosia nitrariae</name>
    <dbReference type="NCBI Taxonomy" id="2071872"/>
    <lineage>
        <taxon>Bacteria</taxon>
        <taxon>Pseudomonadati</taxon>
        <taxon>Pseudomonadota</taxon>
        <taxon>Alphaproteobacteria</taxon>
        <taxon>Hyphomicrobiales</taxon>
        <taxon>Devosiaceae</taxon>
        <taxon>Devosia</taxon>
    </lineage>
</organism>
<evidence type="ECO:0000313" key="2">
    <source>
        <dbReference type="Proteomes" id="UP001156691"/>
    </source>
</evidence>
<reference evidence="2" key="1">
    <citation type="journal article" date="2019" name="Int. J. Syst. Evol. Microbiol.">
        <title>The Global Catalogue of Microorganisms (GCM) 10K type strain sequencing project: providing services to taxonomists for standard genome sequencing and annotation.</title>
        <authorList>
            <consortium name="The Broad Institute Genomics Platform"/>
            <consortium name="The Broad Institute Genome Sequencing Center for Infectious Disease"/>
            <person name="Wu L."/>
            <person name="Ma J."/>
        </authorList>
    </citation>
    <scope>NUCLEOTIDE SEQUENCE [LARGE SCALE GENOMIC DNA]</scope>
    <source>
        <strain evidence="2">NBRC 112416</strain>
    </source>
</reference>